<dbReference type="GO" id="GO:0005975">
    <property type="term" value="P:carbohydrate metabolic process"/>
    <property type="evidence" value="ECO:0000318"/>
    <property type="project" value="GO_Central"/>
</dbReference>
<comment type="cofactor">
    <cofactor evidence="12 14">
        <name>Mn(2+)</name>
        <dbReference type="ChEBI" id="CHEBI:29035"/>
    </cofactor>
</comment>
<dbReference type="CAZy" id="GT43">
    <property type="family name" value="Glycosyltransferase Family 43"/>
</dbReference>
<dbReference type="UniPathway" id="UPA00378"/>
<dbReference type="SMR" id="O62113"/>
<evidence type="ECO:0000256" key="9">
    <source>
        <dbReference type="ARBA" id="ARBA00023180"/>
    </source>
</evidence>
<feature type="site" description="Interaction with galactose moiety of substrate glycoprotein" evidence="13">
    <location>
        <position position="191"/>
    </location>
</feature>
<evidence type="ECO:0000256" key="7">
    <source>
        <dbReference type="ARBA" id="ARBA00022989"/>
    </source>
</evidence>
<comment type="subcellular location">
    <subcellularLocation>
        <location evidence="14">Golgi apparatus membrane</location>
        <topology evidence="14">Single-pass type II membrane protein</topology>
    </subcellularLocation>
    <subcellularLocation>
        <location evidence="1">Membrane</location>
        <topology evidence="1">Single-pass type II membrane protein</topology>
    </subcellularLocation>
</comment>
<keyword evidence="4 14" id="KW-0808">Transferase</keyword>
<comment type="similarity">
    <text evidence="2 14">Belongs to the glycosyltransferase 43 family.</text>
</comment>
<accession>O62113</accession>
<evidence type="ECO:0000256" key="4">
    <source>
        <dbReference type="ARBA" id="ARBA00022679"/>
    </source>
</evidence>
<dbReference type="CTD" id="183560"/>
<dbReference type="KEGG" id="cel:CELE_C47F8.4"/>
<dbReference type="GO" id="GO:0015018">
    <property type="term" value="F:galactosylgalactosylxylosylprotein 3-beta-glucuronosyltransferase activity"/>
    <property type="evidence" value="ECO:0000318"/>
    <property type="project" value="GO_Central"/>
</dbReference>
<reference evidence="15 16" key="1">
    <citation type="journal article" date="1998" name="Science">
        <title>Genome sequence of the nematode C. elegans: a platform for investigating biology.</title>
        <authorList>
            <consortium name="The C. elegans sequencing consortium"/>
            <person name="Sulson J.E."/>
            <person name="Waterston R."/>
        </authorList>
    </citation>
    <scope>NUCLEOTIDE SEQUENCE [LARGE SCALE GENOMIC DNA]</scope>
    <source>
        <strain evidence="15 16">Bristol N2</strain>
    </source>
</reference>
<dbReference type="InParanoid" id="O62113"/>
<keyword evidence="16" id="KW-1185">Reference proteome</keyword>
<sequence>MKLCPNQRQRSYNLQVLLLVLFFVLILVKLYLDSKDAASFATKPTSISNSPNRMVIVVTPTYKRITRIPDMTRLANTLAHVENLHWLVVEDGYGIVPEVRQMLERTNLSYTYMAHKTAKGYPSRGWYQRTMALRYIRSSSAKILGKQRNGAVVYFADDDNAYDVRLFTDYIRNVNTLGVWAVGLVGGVVVEAPKVVNQKVTAFNVRWALSRRFAVDMAGFAINLKLILNSDAVFGTDCKRGEGAPETCLLEDMGLKMEDIEPFGYDATKVRDIMVWHTKTSPPEIEQTDQPIDSLGYFVEY</sequence>
<dbReference type="GeneID" id="183560"/>
<keyword evidence="7 14" id="KW-1133">Transmembrane helix</keyword>
<evidence type="ECO:0000313" key="16">
    <source>
        <dbReference type="Proteomes" id="UP000001940"/>
    </source>
</evidence>
<dbReference type="PANTHER" id="PTHR10896:SF30">
    <property type="entry name" value="GALACTOSYLGALACTOSYLXYLOSYLPROTEIN 3-BETA-GLUCURONOSYLTRANSFERASE"/>
    <property type="match status" value="1"/>
</dbReference>
<evidence type="ECO:0000256" key="8">
    <source>
        <dbReference type="ARBA" id="ARBA00023136"/>
    </source>
</evidence>
<comment type="pathway">
    <text evidence="14">Protein modification; protein glycosylation.</text>
</comment>
<dbReference type="Reactome" id="R-CEL-1971475">
    <property type="pathway name" value="Glycosaminoglycan-protein linkage region biosynthesis"/>
</dbReference>
<organism evidence="15 16">
    <name type="scientific">Caenorhabditis elegans</name>
    <dbReference type="NCBI Taxonomy" id="6239"/>
    <lineage>
        <taxon>Eukaryota</taxon>
        <taxon>Metazoa</taxon>
        <taxon>Ecdysozoa</taxon>
        <taxon>Nematoda</taxon>
        <taxon>Chromadorea</taxon>
        <taxon>Rhabditida</taxon>
        <taxon>Rhabditina</taxon>
        <taxon>Rhabditomorpha</taxon>
        <taxon>Rhabditoidea</taxon>
        <taxon>Rhabditidae</taxon>
        <taxon>Peloderinae</taxon>
        <taxon>Caenorhabditis</taxon>
    </lineage>
</organism>
<evidence type="ECO:0000256" key="3">
    <source>
        <dbReference type="ARBA" id="ARBA00012641"/>
    </source>
</evidence>
<dbReference type="FunFam" id="3.90.550.10:FF:000147">
    <property type="entry name" value="Galactosylgalactosylxylosylprotein 3-beta-glucuronosyltransferase"/>
    <property type="match status" value="1"/>
</dbReference>
<dbReference type="STRING" id="6239.C47F8.4.1"/>
<comment type="catalytic activity">
    <reaction evidence="10 14">
        <text>3-O-(beta-D-galactosyl-(1-&gt;3)-beta-D-galactosyl-(1-&gt;4)-beta-D-xylosyl)-L-seryl-[protein] + UDP-alpha-D-glucuronate = 3-O-(beta-D-GlcA-(1-&gt;3)-beta-D-Gal-(1-&gt;3)-beta-D-Gal-(1-&gt;4)-beta-D-Xyl)-L-seryl-[protein] + UDP + H(+)</text>
        <dbReference type="Rhea" id="RHEA:24168"/>
        <dbReference type="Rhea" id="RHEA-COMP:12571"/>
        <dbReference type="Rhea" id="RHEA-COMP:12573"/>
        <dbReference type="ChEBI" id="CHEBI:15378"/>
        <dbReference type="ChEBI" id="CHEBI:58052"/>
        <dbReference type="ChEBI" id="CHEBI:58223"/>
        <dbReference type="ChEBI" id="CHEBI:132090"/>
        <dbReference type="ChEBI" id="CHEBI:132093"/>
        <dbReference type="EC" id="2.4.1.135"/>
    </reaction>
</comment>
<keyword evidence="12 14" id="KW-0464">Manganese</keyword>
<dbReference type="CDD" id="cd00218">
    <property type="entry name" value="GlcAT-I"/>
    <property type="match status" value="1"/>
</dbReference>
<keyword evidence="9" id="KW-0325">Glycoprotein</keyword>
<dbReference type="GO" id="GO:0000139">
    <property type="term" value="C:Golgi membrane"/>
    <property type="evidence" value="ECO:0000318"/>
    <property type="project" value="GO_Central"/>
</dbReference>
<dbReference type="AGR" id="WB:WBGene00008160"/>
<evidence type="ECO:0000313" key="15">
    <source>
        <dbReference type="EMBL" id="CAA15837.2"/>
    </source>
</evidence>
<dbReference type="OrthoDB" id="675023at2759"/>
<keyword evidence="14" id="KW-0333">Golgi apparatus</keyword>
<name>O62113_CAEEL</name>
<dbReference type="WormBase" id="C47F8.4">
    <property type="protein sequence ID" value="CE42926"/>
    <property type="gene ID" value="WBGene00008160"/>
    <property type="gene designation" value="glct-4"/>
</dbReference>
<evidence type="ECO:0000256" key="10">
    <source>
        <dbReference type="ARBA" id="ARBA00047979"/>
    </source>
</evidence>
<feature type="binding site" evidence="12">
    <location>
        <position position="159"/>
    </location>
    <ligand>
        <name>Mn(2+)</name>
        <dbReference type="ChEBI" id="CHEBI:29035"/>
    </ligand>
</feature>
<feature type="transmembrane region" description="Helical" evidence="14">
    <location>
        <begin position="12"/>
        <end position="32"/>
    </location>
</feature>
<dbReference type="EC" id="2.4.1.135" evidence="3 14"/>
<evidence type="ECO:0000256" key="1">
    <source>
        <dbReference type="ARBA" id="ARBA00004606"/>
    </source>
</evidence>
<dbReference type="Bgee" id="WBGene00008160">
    <property type="expression patterns" value="Expressed in multicellular organism and 1 other cell type or tissue"/>
</dbReference>
<evidence type="ECO:0000256" key="12">
    <source>
        <dbReference type="PIRSR" id="PIRSR605027-3"/>
    </source>
</evidence>
<dbReference type="FunCoup" id="O62113">
    <property type="interactions" value="27"/>
</dbReference>
<keyword evidence="5 14" id="KW-0812">Transmembrane</keyword>
<evidence type="ECO:0000256" key="13">
    <source>
        <dbReference type="PIRSR" id="PIRSR605027-4"/>
    </source>
</evidence>
<dbReference type="PhylomeDB" id="O62113"/>
<dbReference type="PaxDb" id="6239-C47F8.4"/>
<keyword evidence="8 14" id="KW-0472">Membrane</keyword>
<dbReference type="GO" id="GO:0046872">
    <property type="term" value="F:metal ion binding"/>
    <property type="evidence" value="ECO:0007669"/>
    <property type="project" value="UniProtKB-KW"/>
</dbReference>
<dbReference type="Proteomes" id="UP000001940">
    <property type="component" value="Chromosome I"/>
</dbReference>
<dbReference type="InterPro" id="IPR029044">
    <property type="entry name" value="Nucleotide-diphossugar_trans"/>
</dbReference>
<evidence type="ECO:0000256" key="14">
    <source>
        <dbReference type="RuleBase" id="RU363127"/>
    </source>
</evidence>
<dbReference type="RefSeq" id="NP_493114.2">
    <property type="nucleotide sequence ID" value="NM_060713.2"/>
</dbReference>
<dbReference type="PANTHER" id="PTHR10896">
    <property type="entry name" value="GALACTOSYLGALACTOSYLXYLOSYLPROTEIN 3-BETA-GLUCURONOSYLTRANSFERASE BETA-1,3-GLUCURONYLTRANSFERASE"/>
    <property type="match status" value="1"/>
</dbReference>
<evidence type="ECO:0000256" key="6">
    <source>
        <dbReference type="ARBA" id="ARBA00022968"/>
    </source>
</evidence>
<dbReference type="Pfam" id="PF03360">
    <property type="entry name" value="Glyco_transf_43"/>
    <property type="match status" value="1"/>
</dbReference>
<evidence type="ECO:0000313" key="17">
    <source>
        <dbReference type="WormBase" id="C47F8.4"/>
    </source>
</evidence>
<dbReference type="eggNOG" id="KOG1476">
    <property type="taxonomic scope" value="Eukaryota"/>
</dbReference>
<feature type="active site" description="Proton donor/acceptor" evidence="11">
    <location>
        <position position="246"/>
    </location>
</feature>
<dbReference type="GO" id="GO:0050650">
    <property type="term" value="P:chondroitin sulfate proteoglycan biosynthetic process"/>
    <property type="evidence" value="ECO:0000318"/>
    <property type="project" value="GO_Central"/>
</dbReference>
<evidence type="ECO:0000256" key="2">
    <source>
        <dbReference type="ARBA" id="ARBA00007706"/>
    </source>
</evidence>
<dbReference type="SUPFAM" id="SSF53448">
    <property type="entry name" value="Nucleotide-diphospho-sugar transferases"/>
    <property type="match status" value="1"/>
</dbReference>
<dbReference type="Gene3D" id="3.90.550.10">
    <property type="entry name" value="Spore Coat Polysaccharide Biosynthesis Protein SpsA, Chain A"/>
    <property type="match status" value="1"/>
</dbReference>
<feature type="site" description="Interaction with galactose moiety of substrate glycoprotein" evidence="13">
    <location>
        <position position="287"/>
    </location>
</feature>
<dbReference type="UCSC" id="C47F8.4">
    <property type="organism name" value="c. elegans"/>
</dbReference>
<dbReference type="HOGENOM" id="CLU_045177_4_0_1"/>
<evidence type="ECO:0000256" key="5">
    <source>
        <dbReference type="ARBA" id="ARBA00022692"/>
    </source>
</evidence>
<dbReference type="EMBL" id="BX284601">
    <property type="protein sequence ID" value="CAA15837.2"/>
    <property type="molecule type" value="Genomic_DNA"/>
</dbReference>
<dbReference type="InterPro" id="IPR005027">
    <property type="entry name" value="Glyco_trans_43"/>
</dbReference>
<proteinExistence type="inferred from homology"/>
<keyword evidence="6 14" id="KW-0735">Signal-anchor</keyword>
<gene>
    <name evidence="15 17" type="primary">glct-4</name>
    <name evidence="17" type="ORF">C47F8.4</name>
    <name evidence="15" type="ORF">CELE_C47F8.4</name>
</gene>
<protein>
    <recommendedName>
        <fullName evidence="3 14">Galactosylgalactosylxylosylprotein 3-beta-glucuronosyltransferase</fullName>
        <ecNumber evidence="3 14">2.4.1.135</ecNumber>
    </recommendedName>
</protein>
<evidence type="ECO:0000256" key="11">
    <source>
        <dbReference type="PIRSR" id="PIRSR605027-1"/>
    </source>
</evidence>
<keyword evidence="12 14" id="KW-0479">Metal-binding</keyword>
<dbReference type="OMA" id="FDSWPGS"/>
<dbReference type="AlphaFoldDB" id="O62113"/>